<evidence type="ECO:0000259" key="1">
    <source>
        <dbReference type="PROSITE" id="PS50042"/>
    </source>
</evidence>
<feature type="domain" description="Cyclic nucleotide-binding" evidence="1">
    <location>
        <begin position="15"/>
        <end position="89"/>
    </location>
</feature>
<dbReference type="InterPro" id="IPR014710">
    <property type="entry name" value="RmlC-like_jellyroll"/>
</dbReference>
<dbReference type="EMBL" id="JMIU01000001">
    <property type="protein sequence ID" value="KDN95067.1"/>
    <property type="molecule type" value="Genomic_DNA"/>
</dbReference>
<dbReference type="CDD" id="cd00038">
    <property type="entry name" value="CAP_ED"/>
    <property type="match status" value="1"/>
</dbReference>
<dbReference type="Proteomes" id="UP000027341">
    <property type="component" value="Unassembled WGS sequence"/>
</dbReference>
<comment type="caution">
    <text evidence="2">The sequence shown here is derived from an EMBL/GenBank/DDBJ whole genome shotgun (WGS) entry which is preliminary data.</text>
</comment>
<reference evidence="2 3" key="1">
    <citation type="submission" date="2014-04" db="EMBL/GenBank/DDBJ databases">
        <title>Draft genome sequence of Hydrogenovibrio marinus MH-110, a model organism for aerobic H2 metabolism.</title>
        <authorList>
            <person name="Cha H.J."/>
            <person name="Jo B.H."/>
            <person name="Hwang B.H."/>
        </authorList>
    </citation>
    <scope>NUCLEOTIDE SEQUENCE [LARGE SCALE GENOMIC DNA]</scope>
    <source>
        <strain evidence="2 3">MH-110</strain>
    </source>
</reference>
<name>A0A066ZNI0_HYDMR</name>
<dbReference type="RefSeq" id="WP_029908811.1">
    <property type="nucleotide sequence ID" value="NZ_AP020335.1"/>
</dbReference>
<dbReference type="SUPFAM" id="SSF54631">
    <property type="entry name" value="CBS-domain pair"/>
    <property type="match status" value="1"/>
</dbReference>
<dbReference type="SUPFAM" id="SSF51206">
    <property type="entry name" value="cAMP-binding domain-like"/>
    <property type="match status" value="1"/>
</dbReference>
<evidence type="ECO:0000313" key="3">
    <source>
        <dbReference type="Proteomes" id="UP000027341"/>
    </source>
</evidence>
<dbReference type="PROSITE" id="PS50042">
    <property type="entry name" value="CNMP_BINDING_3"/>
    <property type="match status" value="1"/>
</dbReference>
<dbReference type="InterPro" id="IPR000595">
    <property type="entry name" value="cNMP-bd_dom"/>
</dbReference>
<dbReference type="InterPro" id="IPR005105">
    <property type="entry name" value="GlnD_Uridyltrans_N"/>
</dbReference>
<dbReference type="Gene3D" id="2.60.120.10">
    <property type="entry name" value="Jelly Rolls"/>
    <property type="match status" value="1"/>
</dbReference>
<dbReference type="Pfam" id="PF10335">
    <property type="entry name" value="DUF294_C"/>
    <property type="match status" value="1"/>
</dbReference>
<protein>
    <recommendedName>
        <fullName evidence="1">Cyclic nucleotide-binding domain-containing protein</fullName>
    </recommendedName>
</protein>
<dbReference type="InterPro" id="IPR000644">
    <property type="entry name" value="CBS_dom"/>
</dbReference>
<organism evidence="2 3">
    <name type="scientific">Hydrogenovibrio marinus</name>
    <dbReference type="NCBI Taxonomy" id="28885"/>
    <lineage>
        <taxon>Bacteria</taxon>
        <taxon>Pseudomonadati</taxon>
        <taxon>Pseudomonadota</taxon>
        <taxon>Gammaproteobacteria</taxon>
        <taxon>Thiotrichales</taxon>
        <taxon>Piscirickettsiaceae</taxon>
        <taxon>Hydrogenovibrio</taxon>
    </lineage>
</organism>
<dbReference type="CDD" id="cd05401">
    <property type="entry name" value="NT_GlnE_GlnD_like"/>
    <property type="match status" value="1"/>
</dbReference>
<sequence length="634" mass="72147">MNNSPVVNLLQQLEPFSNLSEDSLQKMSSTMDVVYFPQGSKFNIQFSENPEENASLYFVIKGRIAEFDDEGRQMALYLHHTFFGESVLLKKVKQSHYEVREEAIAYRLRGDDFMEWVKLPELANYFFNSITDKLEQMHKNRQMASSSEALMGLVIDAPIKTLNVLSSNATVKEAIDQMAVTQVDACLVDSDEGGQQAEQSTTDVMNTYSIVTAMDLLRAISSESDALNQLVSSFAHAPVISVHHHDYLFNALLKMTRYYVNRLVIRDDHGPIAMLYQKDLMGHFATQSGLGVLTLESVSSLGEIEKVLQQVDDLIVNLNTRGVKTHYIAKLATEVYRKVFQKVFELLSPDAALQSGCFIVMGSEGRAEQVMKTDQDNAFILPDIDVETLRAIRPFAERMTETLIQLGFPKCPGNVMVCNPMWFQPVTEFKKQLKFWMDAQDEASFMNLSIFIDAEAVFGDETLLDDCKQLVFDWASTYPQFLRHFAKPVLQFETPVNFFGRLVLEKQDQQDLLDLKKGGIFAIVHGVRCLALEFGITQTNTHWRIKALMEKGFFSEEFGYELGETLNFFNTLRLENMISLKQAGVGEQAFANKQNKIQVTHLSTLQQDLLKDAFDVVKRFKKMLNQHYKLDALL</sequence>
<dbReference type="AlphaFoldDB" id="A0A066ZNI0"/>
<keyword evidence="3" id="KW-1185">Reference proteome</keyword>
<gene>
    <name evidence="2" type="ORF">EI16_01780</name>
</gene>
<dbReference type="Pfam" id="PF00571">
    <property type="entry name" value="CBS"/>
    <property type="match status" value="1"/>
</dbReference>
<dbReference type="InterPro" id="IPR018490">
    <property type="entry name" value="cNMP-bd_dom_sf"/>
</dbReference>
<dbReference type="Gene3D" id="3.10.580.10">
    <property type="entry name" value="CBS-domain"/>
    <property type="match status" value="1"/>
</dbReference>
<evidence type="ECO:0000313" key="2">
    <source>
        <dbReference type="EMBL" id="KDN95067.1"/>
    </source>
</evidence>
<accession>A0A066ZNI0</accession>
<dbReference type="InterPro" id="IPR018821">
    <property type="entry name" value="DUF294_put_nucleoTrafse_sb-bd"/>
</dbReference>
<dbReference type="STRING" id="28885.EI16_01780"/>
<dbReference type="InterPro" id="IPR046342">
    <property type="entry name" value="CBS_dom_sf"/>
</dbReference>
<dbReference type="Pfam" id="PF03445">
    <property type="entry name" value="DUF294"/>
    <property type="match status" value="1"/>
</dbReference>
<proteinExistence type="predicted"/>
<dbReference type="GO" id="GO:0008773">
    <property type="term" value="F:[protein-PII] uridylyltransferase activity"/>
    <property type="evidence" value="ECO:0007669"/>
    <property type="project" value="InterPro"/>
</dbReference>